<dbReference type="RefSeq" id="WP_289163568.1">
    <property type="nucleotide sequence ID" value="NZ_JASZZN010000007.1"/>
</dbReference>
<organism evidence="1 2">
    <name type="scientific">Roseiconus lacunae</name>
    <dbReference type="NCBI Taxonomy" id="2605694"/>
    <lineage>
        <taxon>Bacteria</taxon>
        <taxon>Pseudomonadati</taxon>
        <taxon>Planctomycetota</taxon>
        <taxon>Planctomycetia</taxon>
        <taxon>Pirellulales</taxon>
        <taxon>Pirellulaceae</taxon>
        <taxon>Roseiconus</taxon>
    </lineage>
</organism>
<gene>
    <name evidence="1" type="ORF">QTN89_11060</name>
</gene>
<name>A0ABT7PHJ4_9BACT</name>
<accession>A0ABT7PHJ4</accession>
<dbReference type="EMBL" id="JASZZN010000007">
    <property type="protein sequence ID" value="MDM4015973.1"/>
    <property type="molecule type" value="Genomic_DNA"/>
</dbReference>
<sequence>MRVYNPHAVHVADVKTTDPKARPAVTPQIPLSTADVAGRIREIEEARSARDRYLEHARTNEREAAIQRERDHNMTRDLVKLVDPRPSATIAVDGVLYEITRDGVELVDSRFLS</sequence>
<protein>
    <submittedName>
        <fullName evidence="1">Uncharacterized protein</fullName>
    </submittedName>
</protein>
<evidence type="ECO:0000313" key="1">
    <source>
        <dbReference type="EMBL" id="MDM4015973.1"/>
    </source>
</evidence>
<proteinExistence type="predicted"/>
<reference evidence="1 2" key="1">
    <citation type="submission" date="2023-06" db="EMBL/GenBank/DDBJ databases">
        <title>Roseiconus lacunae JC819 isolated from Gulf of Mannar region, Tamil Nadu.</title>
        <authorList>
            <person name="Pk S."/>
            <person name="Ch S."/>
            <person name="Ch V.R."/>
        </authorList>
    </citation>
    <scope>NUCLEOTIDE SEQUENCE [LARGE SCALE GENOMIC DNA]</scope>
    <source>
        <strain evidence="1 2">JC819</strain>
    </source>
</reference>
<dbReference type="Proteomes" id="UP001239462">
    <property type="component" value="Unassembled WGS sequence"/>
</dbReference>
<keyword evidence="2" id="KW-1185">Reference proteome</keyword>
<comment type="caution">
    <text evidence="1">The sequence shown here is derived from an EMBL/GenBank/DDBJ whole genome shotgun (WGS) entry which is preliminary data.</text>
</comment>
<evidence type="ECO:0000313" key="2">
    <source>
        <dbReference type="Proteomes" id="UP001239462"/>
    </source>
</evidence>